<reference evidence="1 2" key="1">
    <citation type="journal article" date="2009" name="Appl. Environ. Microbiol.">
        <title>Metabolic versatility and indigenous origin of the archaeon Thermococcus sibiricus, isolated from a siberian oil reservoir, as revealed by genome analysis.</title>
        <authorList>
            <person name="Mardanov A.V."/>
            <person name="Ravin N.V."/>
            <person name="Svetlitchnyi V.A."/>
            <person name="Beletsky A.V."/>
            <person name="Miroshnichenko M.L."/>
            <person name="Bonch-Osmolovskaya E.A."/>
            <person name="Skryabin K.G."/>
        </authorList>
    </citation>
    <scope>NUCLEOTIDE SEQUENCE [LARGE SCALE GENOMIC DNA]</scope>
    <source>
        <strain evidence="2">DSM 12597 / MM 739</strain>
    </source>
</reference>
<dbReference type="EMBL" id="CP001463">
    <property type="protein sequence ID" value="ACS89722.1"/>
    <property type="molecule type" value="Genomic_DNA"/>
</dbReference>
<sequence length="46" mass="5444">MGLLLIFFSFYLKWNKVLLRYFGIVLTVAGGSDILWERLKKTQIHN</sequence>
<proteinExistence type="predicted"/>
<dbReference type="KEGG" id="tsi:TSIB_0657"/>
<evidence type="ECO:0000313" key="1">
    <source>
        <dbReference type="EMBL" id="ACS89722.1"/>
    </source>
</evidence>
<organism evidence="1 2">
    <name type="scientific">Thermococcus sibiricus (strain DSM 12597 / MM 739)</name>
    <dbReference type="NCBI Taxonomy" id="604354"/>
    <lineage>
        <taxon>Archaea</taxon>
        <taxon>Methanobacteriati</taxon>
        <taxon>Methanobacteriota</taxon>
        <taxon>Thermococci</taxon>
        <taxon>Thermococcales</taxon>
        <taxon>Thermococcaceae</taxon>
        <taxon>Thermococcus</taxon>
    </lineage>
</organism>
<dbReference type="Proteomes" id="UP000009079">
    <property type="component" value="Chromosome"/>
</dbReference>
<name>C6A277_THESM</name>
<gene>
    <name evidence="1" type="ordered locus">TSIB_0657</name>
</gene>
<evidence type="ECO:0000313" key="2">
    <source>
        <dbReference type="Proteomes" id="UP000009079"/>
    </source>
</evidence>
<protein>
    <submittedName>
        <fullName evidence="1">Uncharacterized protein</fullName>
    </submittedName>
</protein>
<dbReference type="AlphaFoldDB" id="C6A277"/>
<keyword evidence="2" id="KW-1185">Reference proteome</keyword>
<accession>C6A277</accession>
<dbReference type="STRING" id="604354.TSIB_0657"/>
<dbReference type="HOGENOM" id="CLU_3178799_0_0_2"/>